<comment type="subcellular location">
    <subcellularLocation>
        <location evidence="8">Cytoplasm</location>
    </subcellularLocation>
</comment>
<dbReference type="RefSeq" id="WP_171474029.1">
    <property type="nucleotide sequence ID" value="NZ_CP053452.2"/>
</dbReference>
<comment type="similarity">
    <text evidence="1 8">Belongs to the cytidylate kinase family. Type 1 subfamily.</text>
</comment>
<dbReference type="EC" id="2.7.4.25" evidence="8"/>
<sequence>MIVTIDGPSGVGKSTVTKGLAARLGFEYLDTGAMFRAVALVMIRAGIDLDDHAAVAAALAGRHIEVPPGRVVVNGEDVTGLIRTPEVSQGASKVGLVPAVRRFLADEQRQAAAGHNIVCEGRDQGAFVFPDAPFKFFLTADPRVRAERRAAELAQKGQTVTVEEVLADQLERDARDALREIAPMKPAADAVIVDTTHLTTEDVIAQLERAVLSCPTARTR</sequence>
<evidence type="ECO:0000256" key="1">
    <source>
        <dbReference type="ARBA" id="ARBA00009427"/>
    </source>
</evidence>
<evidence type="ECO:0000313" key="11">
    <source>
        <dbReference type="Proteomes" id="UP000503447"/>
    </source>
</evidence>
<evidence type="ECO:0000256" key="5">
    <source>
        <dbReference type="ARBA" id="ARBA00022840"/>
    </source>
</evidence>
<dbReference type="GO" id="GO:0015949">
    <property type="term" value="P:nucleobase-containing small molecule interconversion"/>
    <property type="evidence" value="ECO:0007669"/>
    <property type="project" value="TreeGrafter"/>
</dbReference>
<dbReference type="GO" id="GO:0006220">
    <property type="term" value="P:pyrimidine nucleotide metabolic process"/>
    <property type="evidence" value="ECO:0007669"/>
    <property type="project" value="UniProtKB-UniRule"/>
</dbReference>
<dbReference type="Pfam" id="PF02224">
    <property type="entry name" value="Cytidylate_kin"/>
    <property type="match status" value="1"/>
</dbReference>
<keyword evidence="5 8" id="KW-0067">ATP-binding</keyword>
<feature type="binding site" evidence="8">
    <location>
        <begin position="7"/>
        <end position="15"/>
    </location>
    <ligand>
        <name>ATP</name>
        <dbReference type="ChEBI" id="CHEBI:30616"/>
    </ligand>
</feature>
<dbReference type="EMBL" id="CP053452">
    <property type="protein sequence ID" value="QJW98965.1"/>
    <property type="molecule type" value="Genomic_DNA"/>
</dbReference>
<organism evidence="10 11">
    <name type="scientific">Frigoriglobus tundricola</name>
    <dbReference type="NCBI Taxonomy" id="2774151"/>
    <lineage>
        <taxon>Bacteria</taxon>
        <taxon>Pseudomonadati</taxon>
        <taxon>Planctomycetota</taxon>
        <taxon>Planctomycetia</taxon>
        <taxon>Gemmatales</taxon>
        <taxon>Gemmataceae</taxon>
        <taxon>Frigoriglobus</taxon>
    </lineage>
</organism>
<evidence type="ECO:0000256" key="8">
    <source>
        <dbReference type="HAMAP-Rule" id="MF_00238"/>
    </source>
</evidence>
<feature type="domain" description="Cytidylate kinase" evidence="9">
    <location>
        <begin position="3"/>
        <end position="208"/>
    </location>
</feature>
<dbReference type="InterPro" id="IPR011994">
    <property type="entry name" value="Cytidylate_kinase_dom"/>
</dbReference>
<evidence type="ECO:0000313" key="10">
    <source>
        <dbReference type="EMBL" id="QJW98965.1"/>
    </source>
</evidence>
<dbReference type="KEGG" id="ftj:FTUN_6560"/>
<accession>A0A6M5YYA5</accession>
<reference evidence="11" key="1">
    <citation type="submission" date="2020-05" db="EMBL/GenBank/DDBJ databases">
        <title>Frigoriglobus tundricola gen. nov., sp. nov., a psychrotolerant cellulolytic planctomycete of the family Gemmataceae with two divergent copies of 16S rRNA gene.</title>
        <authorList>
            <person name="Kulichevskaya I.S."/>
            <person name="Ivanova A.A."/>
            <person name="Naumoff D.G."/>
            <person name="Beletsky A.V."/>
            <person name="Rijpstra W.I.C."/>
            <person name="Sinninghe Damste J.S."/>
            <person name="Mardanov A.V."/>
            <person name="Ravin N.V."/>
            <person name="Dedysh S.N."/>
        </authorList>
    </citation>
    <scope>NUCLEOTIDE SEQUENCE [LARGE SCALE GENOMIC DNA]</scope>
    <source>
        <strain evidence="11">PL17</strain>
    </source>
</reference>
<evidence type="ECO:0000256" key="2">
    <source>
        <dbReference type="ARBA" id="ARBA00022679"/>
    </source>
</evidence>
<comment type="catalytic activity">
    <reaction evidence="7 8">
        <text>CMP + ATP = CDP + ADP</text>
        <dbReference type="Rhea" id="RHEA:11600"/>
        <dbReference type="ChEBI" id="CHEBI:30616"/>
        <dbReference type="ChEBI" id="CHEBI:58069"/>
        <dbReference type="ChEBI" id="CHEBI:60377"/>
        <dbReference type="ChEBI" id="CHEBI:456216"/>
        <dbReference type="EC" id="2.7.4.25"/>
    </reaction>
</comment>
<keyword evidence="3 8" id="KW-0547">Nucleotide-binding</keyword>
<comment type="catalytic activity">
    <reaction evidence="6 8">
        <text>dCMP + ATP = dCDP + ADP</text>
        <dbReference type="Rhea" id="RHEA:25094"/>
        <dbReference type="ChEBI" id="CHEBI:30616"/>
        <dbReference type="ChEBI" id="CHEBI:57566"/>
        <dbReference type="ChEBI" id="CHEBI:58593"/>
        <dbReference type="ChEBI" id="CHEBI:456216"/>
        <dbReference type="EC" id="2.7.4.25"/>
    </reaction>
</comment>
<dbReference type="SUPFAM" id="SSF52540">
    <property type="entry name" value="P-loop containing nucleoside triphosphate hydrolases"/>
    <property type="match status" value="1"/>
</dbReference>
<name>A0A6M5YYA5_9BACT</name>
<proteinExistence type="inferred from homology"/>
<gene>
    <name evidence="8" type="primary">cmk</name>
    <name evidence="10" type="ORF">FTUN_6560</name>
</gene>
<dbReference type="AlphaFoldDB" id="A0A6M5YYA5"/>
<keyword evidence="4 8" id="KW-0418">Kinase</keyword>
<evidence type="ECO:0000256" key="3">
    <source>
        <dbReference type="ARBA" id="ARBA00022741"/>
    </source>
</evidence>
<evidence type="ECO:0000256" key="4">
    <source>
        <dbReference type="ARBA" id="ARBA00022777"/>
    </source>
</evidence>
<dbReference type="PANTHER" id="PTHR21299">
    <property type="entry name" value="CYTIDYLATE KINASE/PANTOATE-BETA-ALANINE LIGASE"/>
    <property type="match status" value="1"/>
</dbReference>
<dbReference type="Gene3D" id="3.40.50.300">
    <property type="entry name" value="P-loop containing nucleotide triphosphate hydrolases"/>
    <property type="match status" value="1"/>
</dbReference>
<protein>
    <recommendedName>
        <fullName evidence="8">Cytidylate kinase</fullName>
        <shortName evidence="8">CK</shortName>
        <ecNumber evidence="8">2.7.4.25</ecNumber>
    </recommendedName>
    <alternativeName>
        <fullName evidence="8">Cytidine monophosphate kinase</fullName>
        <shortName evidence="8">CMP kinase</shortName>
    </alternativeName>
</protein>
<evidence type="ECO:0000259" key="9">
    <source>
        <dbReference type="Pfam" id="PF02224"/>
    </source>
</evidence>
<dbReference type="HAMAP" id="MF_00238">
    <property type="entry name" value="Cytidyl_kinase_type1"/>
    <property type="match status" value="1"/>
</dbReference>
<dbReference type="InterPro" id="IPR027417">
    <property type="entry name" value="P-loop_NTPase"/>
</dbReference>
<dbReference type="CDD" id="cd02020">
    <property type="entry name" value="CMPK"/>
    <property type="match status" value="1"/>
</dbReference>
<keyword evidence="8" id="KW-0963">Cytoplasm</keyword>
<keyword evidence="2 8" id="KW-0808">Transferase</keyword>
<dbReference type="NCBIfam" id="TIGR00017">
    <property type="entry name" value="cmk"/>
    <property type="match status" value="1"/>
</dbReference>
<dbReference type="GO" id="GO:0005524">
    <property type="term" value="F:ATP binding"/>
    <property type="evidence" value="ECO:0007669"/>
    <property type="project" value="UniProtKB-UniRule"/>
</dbReference>
<dbReference type="InterPro" id="IPR003136">
    <property type="entry name" value="Cytidylate_kin"/>
</dbReference>
<dbReference type="GO" id="GO:0036431">
    <property type="term" value="F:dCMP kinase activity"/>
    <property type="evidence" value="ECO:0007669"/>
    <property type="project" value="InterPro"/>
</dbReference>
<keyword evidence="11" id="KW-1185">Reference proteome</keyword>
<evidence type="ECO:0000256" key="7">
    <source>
        <dbReference type="ARBA" id="ARBA00048478"/>
    </source>
</evidence>
<dbReference type="Proteomes" id="UP000503447">
    <property type="component" value="Chromosome"/>
</dbReference>
<dbReference type="PANTHER" id="PTHR21299:SF2">
    <property type="entry name" value="CYTIDYLATE KINASE"/>
    <property type="match status" value="1"/>
</dbReference>
<evidence type="ECO:0000256" key="6">
    <source>
        <dbReference type="ARBA" id="ARBA00047615"/>
    </source>
</evidence>
<dbReference type="GO" id="GO:0005829">
    <property type="term" value="C:cytosol"/>
    <property type="evidence" value="ECO:0007669"/>
    <property type="project" value="TreeGrafter"/>
</dbReference>